<organism evidence="8 9">
    <name type="scientific">Caldithrix abyssi DSM 13497</name>
    <dbReference type="NCBI Taxonomy" id="880073"/>
    <lineage>
        <taxon>Bacteria</taxon>
        <taxon>Pseudomonadati</taxon>
        <taxon>Calditrichota</taxon>
        <taxon>Calditrichia</taxon>
        <taxon>Calditrichales</taxon>
        <taxon>Calditrichaceae</taxon>
        <taxon>Caldithrix</taxon>
    </lineage>
</organism>
<dbReference type="InParanoid" id="H1XT60"/>
<proteinExistence type="predicted"/>
<dbReference type="FunCoup" id="H1XT60">
    <property type="interactions" value="188"/>
</dbReference>
<feature type="transmembrane region" description="Helical" evidence="6">
    <location>
        <begin position="125"/>
        <end position="154"/>
    </location>
</feature>
<reference evidence="8 9" key="1">
    <citation type="submission" date="2011-09" db="EMBL/GenBank/DDBJ databases">
        <title>The permanent draft genome of Caldithrix abyssi DSM 13497.</title>
        <authorList>
            <consortium name="US DOE Joint Genome Institute (JGI-PGF)"/>
            <person name="Lucas S."/>
            <person name="Han J."/>
            <person name="Lapidus A."/>
            <person name="Bruce D."/>
            <person name="Goodwin L."/>
            <person name="Pitluck S."/>
            <person name="Peters L."/>
            <person name="Kyrpides N."/>
            <person name="Mavromatis K."/>
            <person name="Ivanova N."/>
            <person name="Mikhailova N."/>
            <person name="Chertkov O."/>
            <person name="Detter J.C."/>
            <person name="Tapia R."/>
            <person name="Han C."/>
            <person name="Land M."/>
            <person name="Hauser L."/>
            <person name="Markowitz V."/>
            <person name="Cheng J.-F."/>
            <person name="Hugenholtz P."/>
            <person name="Woyke T."/>
            <person name="Wu D."/>
            <person name="Spring S."/>
            <person name="Brambilla E."/>
            <person name="Klenk H.-P."/>
            <person name="Eisen J.A."/>
        </authorList>
    </citation>
    <scope>NUCLEOTIDE SEQUENCE [LARGE SCALE GENOMIC DNA]</scope>
    <source>
        <strain evidence="8 9">DSM 13497</strain>
    </source>
</reference>
<reference evidence="7 10" key="2">
    <citation type="submission" date="2016-11" db="EMBL/GenBank/DDBJ databases">
        <title>Genomic analysis of Caldithrix abyssi and proposal of a novel bacterial phylum Caldithrichaeota.</title>
        <authorList>
            <person name="Kublanov I."/>
            <person name="Sigalova O."/>
            <person name="Gavrilov S."/>
            <person name="Lebedinsky A."/>
            <person name="Ivanova N."/>
            <person name="Daum C."/>
            <person name="Reddy T."/>
            <person name="Klenk H.P."/>
            <person name="Goker M."/>
            <person name="Reva O."/>
            <person name="Miroshnichenko M."/>
            <person name="Kyprides N."/>
            <person name="Woyke T."/>
            <person name="Gelfand M."/>
        </authorList>
    </citation>
    <scope>NUCLEOTIDE SEQUENCE [LARGE SCALE GENOMIC DNA]</scope>
    <source>
        <strain evidence="7 10">LF13</strain>
    </source>
</reference>
<dbReference type="STRING" id="880073.Cabys_1890"/>
<evidence type="ECO:0000313" key="9">
    <source>
        <dbReference type="Proteomes" id="UP000004671"/>
    </source>
</evidence>
<dbReference type="OrthoDB" id="9804822at2"/>
<dbReference type="GO" id="GO:0015171">
    <property type="term" value="F:amino acid transmembrane transporter activity"/>
    <property type="evidence" value="ECO:0007669"/>
    <property type="project" value="TreeGrafter"/>
</dbReference>
<gene>
    <name evidence="7" type="primary">lysE</name>
    <name evidence="7" type="ORF">Cabys_1890</name>
    <name evidence="8" type="ORF">Calab_3021</name>
</gene>
<evidence type="ECO:0000256" key="2">
    <source>
        <dbReference type="ARBA" id="ARBA00022475"/>
    </source>
</evidence>
<dbReference type="Pfam" id="PF01810">
    <property type="entry name" value="LysE"/>
    <property type="match status" value="1"/>
</dbReference>
<evidence type="ECO:0000313" key="8">
    <source>
        <dbReference type="EMBL" id="EHO42627.1"/>
    </source>
</evidence>
<keyword evidence="9" id="KW-1185">Reference proteome</keyword>
<dbReference type="InterPro" id="IPR001123">
    <property type="entry name" value="LeuE-type"/>
</dbReference>
<evidence type="ECO:0000256" key="5">
    <source>
        <dbReference type="ARBA" id="ARBA00023136"/>
    </source>
</evidence>
<keyword evidence="5 6" id="KW-0472">Membrane</keyword>
<evidence type="ECO:0000256" key="3">
    <source>
        <dbReference type="ARBA" id="ARBA00022692"/>
    </source>
</evidence>
<protein>
    <submittedName>
        <fullName evidence="7">LysE type translocator</fullName>
    </submittedName>
    <submittedName>
        <fullName evidence="8">Lysine exporter protein (LYSE/YGGA)</fullName>
    </submittedName>
</protein>
<dbReference type="PaxDb" id="880073-Calab_3021"/>
<keyword evidence="2" id="KW-1003">Cell membrane</keyword>
<dbReference type="GO" id="GO:0005886">
    <property type="term" value="C:plasma membrane"/>
    <property type="evidence" value="ECO:0007669"/>
    <property type="project" value="UniProtKB-SubCell"/>
</dbReference>
<dbReference type="eggNOG" id="COG1280">
    <property type="taxonomic scope" value="Bacteria"/>
</dbReference>
<feature type="transmembrane region" description="Helical" evidence="6">
    <location>
        <begin position="213"/>
        <end position="232"/>
    </location>
</feature>
<keyword evidence="3 6" id="KW-0812">Transmembrane</keyword>
<dbReference type="Proteomes" id="UP000004671">
    <property type="component" value="Chromosome"/>
</dbReference>
<evidence type="ECO:0000256" key="1">
    <source>
        <dbReference type="ARBA" id="ARBA00004651"/>
    </source>
</evidence>
<dbReference type="RefSeq" id="WP_006929983.1">
    <property type="nucleotide sequence ID" value="NZ_CM001402.1"/>
</dbReference>
<name>H1XT60_CALAY</name>
<feature type="transmembrane region" description="Helical" evidence="6">
    <location>
        <begin position="75"/>
        <end position="95"/>
    </location>
</feature>
<dbReference type="KEGG" id="caby:Cabys_1890"/>
<feature type="transmembrane region" description="Helical" evidence="6">
    <location>
        <begin position="44"/>
        <end position="69"/>
    </location>
</feature>
<feature type="transmembrane region" description="Helical" evidence="6">
    <location>
        <begin position="6"/>
        <end position="32"/>
    </location>
</feature>
<accession>H1XT60</accession>
<evidence type="ECO:0000313" key="10">
    <source>
        <dbReference type="Proteomes" id="UP000183868"/>
    </source>
</evidence>
<dbReference type="EMBL" id="CP018099">
    <property type="protein sequence ID" value="APF18639.1"/>
    <property type="molecule type" value="Genomic_DNA"/>
</dbReference>
<evidence type="ECO:0000256" key="6">
    <source>
        <dbReference type="SAM" id="Phobius"/>
    </source>
</evidence>
<evidence type="ECO:0000313" key="7">
    <source>
        <dbReference type="EMBL" id="APF18639.1"/>
    </source>
</evidence>
<sequence length="273" mass="30964" precursor="true">MIETLFALMVIGFVVGFVFSMPTAGPISILVVSNTLHDQRKRAMFIAIGGAIVDFIYIFIMVFGFTRLLTSHQWIISYILLIGAIFIFIQAVKLLRYHVKISNGNGSDSVVDTALIKKIRHHHGLYTGFFVNLLNPTIIFGWMISSLVILSFAASNGVNVGGMEYVFLNNVEEIKDQAVFKNSEPENLVEQMEKKKHEPQPHTFHQVINSLDYALSVAFGTVVWFYLLTGLLKRHKDKIPEQFFNYLVHGLAVFLFLISGYLLFDSLKLFHII</sequence>
<dbReference type="PANTHER" id="PTHR30086">
    <property type="entry name" value="ARGININE EXPORTER PROTEIN ARGO"/>
    <property type="match status" value="1"/>
</dbReference>
<dbReference type="HOGENOM" id="CLU_1018124_0_0_0"/>
<dbReference type="EMBL" id="CM001402">
    <property type="protein sequence ID" value="EHO42627.1"/>
    <property type="molecule type" value="Genomic_DNA"/>
</dbReference>
<dbReference type="AlphaFoldDB" id="H1XT60"/>
<dbReference type="Proteomes" id="UP000183868">
    <property type="component" value="Chromosome"/>
</dbReference>
<evidence type="ECO:0000256" key="4">
    <source>
        <dbReference type="ARBA" id="ARBA00022989"/>
    </source>
</evidence>
<comment type="subcellular location">
    <subcellularLocation>
        <location evidence="1">Cell membrane</location>
        <topology evidence="1">Multi-pass membrane protein</topology>
    </subcellularLocation>
</comment>
<dbReference type="PANTHER" id="PTHR30086:SF20">
    <property type="entry name" value="ARGININE EXPORTER PROTEIN ARGO-RELATED"/>
    <property type="match status" value="1"/>
</dbReference>
<feature type="transmembrane region" description="Helical" evidence="6">
    <location>
        <begin position="244"/>
        <end position="264"/>
    </location>
</feature>
<keyword evidence="4 6" id="KW-1133">Transmembrane helix</keyword>